<evidence type="ECO:0000313" key="1">
    <source>
        <dbReference type="EMBL" id="MBD7966268.1"/>
    </source>
</evidence>
<accession>A0ABR8SSE0</accession>
<gene>
    <name evidence="1" type="ORF">H9648_19665</name>
</gene>
<dbReference type="Proteomes" id="UP000603641">
    <property type="component" value="Unassembled WGS sequence"/>
</dbReference>
<dbReference type="EMBL" id="JACSQM010000015">
    <property type="protein sequence ID" value="MBD7966268.1"/>
    <property type="molecule type" value="Genomic_DNA"/>
</dbReference>
<sequence>MSVKIILNEEQTKLLYEMLLPELIRIEREKQAAAAEKEKSPDKRD</sequence>
<reference evidence="1 2" key="1">
    <citation type="submission" date="2020-08" db="EMBL/GenBank/DDBJ databases">
        <title>A Genomic Blueprint of the Chicken Gut Microbiome.</title>
        <authorList>
            <person name="Gilroy R."/>
            <person name="Ravi A."/>
            <person name="Getino M."/>
            <person name="Pursley I."/>
            <person name="Horton D.L."/>
            <person name="Alikhan N.-F."/>
            <person name="Baker D."/>
            <person name="Gharbi K."/>
            <person name="Hall N."/>
            <person name="Watson M."/>
            <person name="Adriaenssens E.M."/>
            <person name="Foster-Nyarko E."/>
            <person name="Jarju S."/>
            <person name="Secka A."/>
            <person name="Antonio M."/>
            <person name="Oren A."/>
            <person name="Chaudhuri R."/>
            <person name="La Ragione R.M."/>
            <person name="Hildebrand F."/>
            <person name="Pallen M.J."/>
        </authorList>
    </citation>
    <scope>NUCLEOTIDE SEQUENCE [LARGE SCALE GENOMIC DNA]</scope>
    <source>
        <strain evidence="1 2">Sa2CUA10</strain>
    </source>
</reference>
<protein>
    <submittedName>
        <fullName evidence="1">Uncharacterized protein</fullName>
    </submittedName>
</protein>
<keyword evidence="2" id="KW-1185">Reference proteome</keyword>
<dbReference type="RefSeq" id="WP_191755410.1">
    <property type="nucleotide sequence ID" value="NZ_JACSQM010000015.1"/>
</dbReference>
<evidence type="ECO:0000313" key="2">
    <source>
        <dbReference type="Proteomes" id="UP000603641"/>
    </source>
</evidence>
<name>A0ABR8SSE0_9BACL</name>
<comment type="caution">
    <text evidence="1">The sequence shown here is derived from an EMBL/GenBank/DDBJ whole genome shotgun (WGS) entry which is preliminary data.</text>
</comment>
<organism evidence="1 2">
    <name type="scientific">Fictibacillus norfolkensis</name>
    <dbReference type="NCBI Taxonomy" id="2762233"/>
    <lineage>
        <taxon>Bacteria</taxon>
        <taxon>Bacillati</taxon>
        <taxon>Bacillota</taxon>
        <taxon>Bacilli</taxon>
        <taxon>Bacillales</taxon>
        <taxon>Fictibacillaceae</taxon>
        <taxon>Fictibacillus</taxon>
    </lineage>
</organism>
<proteinExistence type="predicted"/>